<dbReference type="InterPro" id="IPR043857">
    <property type="entry name" value="DUF5819"/>
</dbReference>
<keyword evidence="3" id="KW-1185">Reference proteome</keyword>
<sequence length="200" mass="22693">MTFLYVAPWNPVYDRTSSVVDAYIDPYFGQNWELFAPDPIDYNPRVLVRAKVKDPSGWERHTGYIDIIEPELDKARGTLFASRVARLVGGARQMMTDADVEPVMPEGTEEEEEAEEEPAEEPDKEFQAQAIQHMTVIATLAARAKWGDGVTAVQVRVSDQVIPRWEDQDAEIDKTYGDFPWWAPAPVSAEAVRLWKDAHE</sequence>
<dbReference type="RefSeq" id="WP_192789953.1">
    <property type="nucleotide sequence ID" value="NZ_JADBEK010000001.1"/>
</dbReference>
<name>A0ABR9MAU7_9ACTN</name>
<evidence type="ECO:0000313" key="2">
    <source>
        <dbReference type="EMBL" id="MBE1590026.1"/>
    </source>
</evidence>
<evidence type="ECO:0000256" key="1">
    <source>
        <dbReference type="SAM" id="MobiDB-lite"/>
    </source>
</evidence>
<dbReference type="Pfam" id="PF19136">
    <property type="entry name" value="DUF5819"/>
    <property type="match status" value="1"/>
</dbReference>
<proteinExistence type="predicted"/>
<feature type="compositionally biased region" description="Acidic residues" evidence="1">
    <location>
        <begin position="107"/>
        <end position="123"/>
    </location>
</feature>
<organism evidence="2 3">
    <name type="scientific">Nonomuraea angiospora</name>
    <dbReference type="NCBI Taxonomy" id="46172"/>
    <lineage>
        <taxon>Bacteria</taxon>
        <taxon>Bacillati</taxon>
        <taxon>Actinomycetota</taxon>
        <taxon>Actinomycetes</taxon>
        <taxon>Streptosporangiales</taxon>
        <taxon>Streptosporangiaceae</taxon>
        <taxon>Nonomuraea</taxon>
    </lineage>
</organism>
<feature type="region of interest" description="Disordered" evidence="1">
    <location>
        <begin position="99"/>
        <end position="125"/>
    </location>
</feature>
<accession>A0ABR9MAU7</accession>
<comment type="caution">
    <text evidence="2">The sequence shown here is derived from an EMBL/GenBank/DDBJ whole genome shotgun (WGS) entry which is preliminary data.</text>
</comment>
<protein>
    <submittedName>
        <fullName evidence="2">Uncharacterized protein</fullName>
    </submittedName>
</protein>
<dbReference type="EMBL" id="JADBEK010000001">
    <property type="protein sequence ID" value="MBE1590026.1"/>
    <property type="molecule type" value="Genomic_DNA"/>
</dbReference>
<evidence type="ECO:0000313" key="3">
    <source>
        <dbReference type="Proteomes" id="UP000633509"/>
    </source>
</evidence>
<reference evidence="2 3" key="1">
    <citation type="submission" date="2020-10" db="EMBL/GenBank/DDBJ databases">
        <title>Sequencing the genomes of 1000 actinobacteria strains.</title>
        <authorList>
            <person name="Klenk H.-P."/>
        </authorList>
    </citation>
    <scope>NUCLEOTIDE SEQUENCE [LARGE SCALE GENOMIC DNA]</scope>
    <source>
        <strain evidence="2 3">DSM 43173</strain>
    </source>
</reference>
<dbReference type="Proteomes" id="UP000633509">
    <property type="component" value="Unassembled WGS sequence"/>
</dbReference>
<gene>
    <name evidence="2" type="ORF">H4W80_008284</name>
</gene>